<dbReference type="Gene3D" id="2.40.70.10">
    <property type="entry name" value="Acid Proteases"/>
    <property type="match status" value="1"/>
</dbReference>
<keyword evidence="1" id="KW-0862">Zinc</keyword>
<dbReference type="InterPro" id="IPR036875">
    <property type="entry name" value="Znf_CCHC_sf"/>
</dbReference>
<dbReference type="Proteomes" id="UP000076407">
    <property type="component" value="Unassembled WGS sequence"/>
</dbReference>
<dbReference type="GO" id="GO:0003676">
    <property type="term" value="F:nucleic acid binding"/>
    <property type="evidence" value="ECO:0007669"/>
    <property type="project" value="InterPro"/>
</dbReference>
<feature type="region of interest" description="Disordered" evidence="2">
    <location>
        <begin position="293"/>
        <end position="324"/>
    </location>
</feature>
<keyword evidence="1" id="KW-0479">Metal-binding</keyword>
<accession>A0A182XPS6</accession>
<evidence type="ECO:0000256" key="2">
    <source>
        <dbReference type="SAM" id="MobiDB-lite"/>
    </source>
</evidence>
<dbReference type="VEuPathDB" id="VectorBase:AQUA011878"/>
<dbReference type="CDD" id="cd00303">
    <property type="entry name" value="retropepsin_like"/>
    <property type="match status" value="1"/>
</dbReference>
<organism evidence="4 5">
    <name type="scientific">Anopheles quadriannulatus</name>
    <name type="common">Mosquito</name>
    <dbReference type="NCBI Taxonomy" id="34691"/>
    <lineage>
        <taxon>Eukaryota</taxon>
        <taxon>Metazoa</taxon>
        <taxon>Ecdysozoa</taxon>
        <taxon>Arthropoda</taxon>
        <taxon>Hexapoda</taxon>
        <taxon>Insecta</taxon>
        <taxon>Pterygota</taxon>
        <taxon>Neoptera</taxon>
        <taxon>Endopterygota</taxon>
        <taxon>Diptera</taxon>
        <taxon>Nematocera</taxon>
        <taxon>Culicoidea</taxon>
        <taxon>Culicidae</taxon>
        <taxon>Anophelinae</taxon>
        <taxon>Anopheles</taxon>
    </lineage>
</organism>
<evidence type="ECO:0000313" key="4">
    <source>
        <dbReference type="EnsemblMetazoa" id="AQUA011878-PA"/>
    </source>
</evidence>
<dbReference type="EnsemblMetazoa" id="AQUA011878-RA">
    <property type="protein sequence ID" value="AQUA011878-PA"/>
    <property type="gene ID" value="AQUA011878"/>
</dbReference>
<reference evidence="4" key="1">
    <citation type="submission" date="2020-05" db="UniProtKB">
        <authorList>
            <consortium name="EnsemblMetazoa"/>
        </authorList>
    </citation>
    <scope>IDENTIFICATION</scope>
    <source>
        <strain evidence="4">SANGQUA</strain>
    </source>
</reference>
<dbReference type="InterPro" id="IPR001878">
    <property type="entry name" value="Znf_CCHC"/>
</dbReference>
<dbReference type="InterPro" id="IPR021109">
    <property type="entry name" value="Peptidase_aspartic_dom_sf"/>
</dbReference>
<evidence type="ECO:0000313" key="5">
    <source>
        <dbReference type="Proteomes" id="UP000076407"/>
    </source>
</evidence>
<dbReference type="AlphaFoldDB" id="A0A182XPS6"/>
<evidence type="ECO:0000259" key="3">
    <source>
        <dbReference type="PROSITE" id="PS50158"/>
    </source>
</evidence>
<dbReference type="GO" id="GO:0008270">
    <property type="term" value="F:zinc ion binding"/>
    <property type="evidence" value="ECO:0007669"/>
    <property type="project" value="UniProtKB-KW"/>
</dbReference>
<evidence type="ECO:0000256" key="1">
    <source>
        <dbReference type="PROSITE-ProRule" id="PRU00047"/>
    </source>
</evidence>
<sequence>GQESHAEELYDLQGEKQVNARSKQKWLSPYIEAQGVLRVNVNIPKSTKHPIVLTASHREAAQVIESITISAANYDLAWNTLTERYSNEYLLKKRHLQAMFAIPAVQKESVATLHHLVDEFERHTKILQHLGEETNTWGSILEHLLCTKLPIITLRDWEEQASSNNDPSYDSLISFLHRRMRVLETLLVNNCHTPQGNDLAPVRRMTFPRQASFASTSHEMPNCMLCNSAHNLLKCPRFERMDPKERHRFAMTSRLCLNCLRDNHMARDCPSQYKCRYCNAAHHTKLHYAHNSQASTTPQHHAHHNPNFTAPQQHTHNTTSDHTATNNTQRTFAAALQHAPEQVILQTAMINIIDDFGIAHPARALLDSASQPNLISDRLAHRLRLKKSNVNITVIGAGQATKTVRESVQAQIVSRSSSFTVNTELLIVDNLIANLPTRDIDISDWKIPPGFALADPLFNKAAPVDLILGARHYHTFFENATQFRPAPHQPVMIDSGFGWVMTGPTDIENSSPKTDPTASYTIVCMASLEDSLQRFWQLENLTMNDGYSPDERHCKSFYKNNTERDDSGRYIVRLPKQPDFDEKLGISRPQARRRFELLERRLERDPALREAYQDFMKEYLALGHMSPISTECDDTAAYYLPHHPVLKRQLPPQRSE</sequence>
<dbReference type="PROSITE" id="PS50158">
    <property type="entry name" value="ZF_CCHC"/>
    <property type="match status" value="1"/>
</dbReference>
<dbReference type="InterPro" id="IPR005312">
    <property type="entry name" value="DUF1759"/>
</dbReference>
<dbReference type="PANTHER" id="PTHR47331">
    <property type="entry name" value="PHD-TYPE DOMAIN-CONTAINING PROTEIN"/>
    <property type="match status" value="1"/>
</dbReference>
<proteinExistence type="predicted"/>
<protein>
    <recommendedName>
        <fullName evidence="3">CCHC-type domain-containing protein</fullName>
    </recommendedName>
</protein>
<feature type="domain" description="CCHC-type" evidence="3">
    <location>
        <begin position="256"/>
        <end position="271"/>
    </location>
</feature>
<name>A0A182XPS6_ANOQN</name>
<dbReference type="STRING" id="34691.A0A182XPS6"/>
<keyword evidence="5" id="KW-1185">Reference proteome</keyword>
<dbReference type="Pfam" id="PF03564">
    <property type="entry name" value="DUF1759"/>
    <property type="match status" value="1"/>
</dbReference>
<feature type="compositionally biased region" description="Polar residues" evidence="2">
    <location>
        <begin position="306"/>
        <end position="324"/>
    </location>
</feature>
<keyword evidence="1" id="KW-0863">Zinc-finger</keyword>
<dbReference type="SUPFAM" id="SSF57756">
    <property type="entry name" value="Retrovirus zinc finger-like domains"/>
    <property type="match status" value="1"/>
</dbReference>